<evidence type="ECO:0000256" key="2">
    <source>
        <dbReference type="PROSITE-ProRule" id="PRU00335"/>
    </source>
</evidence>
<evidence type="ECO:0000313" key="4">
    <source>
        <dbReference type="EMBL" id="AYD39445.1"/>
    </source>
</evidence>
<dbReference type="InterPro" id="IPR039532">
    <property type="entry name" value="TetR_C_Firmicutes"/>
</dbReference>
<gene>
    <name evidence="4" type="ORF">D4Z93_02375</name>
</gene>
<dbReference type="Proteomes" id="UP000266301">
    <property type="component" value="Chromosome"/>
</dbReference>
<name>A0A386H1M7_9CLOT</name>
<dbReference type="InterPro" id="IPR001647">
    <property type="entry name" value="HTH_TetR"/>
</dbReference>
<dbReference type="SUPFAM" id="SSF46689">
    <property type="entry name" value="Homeodomain-like"/>
    <property type="match status" value="1"/>
</dbReference>
<dbReference type="GO" id="GO:0003677">
    <property type="term" value="F:DNA binding"/>
    <property type="evidence" value="ECO:0007669"/>
    <property type="project" value="UniProtKB-UniRule"/>
</dbReference>
<dbReference type="AlphaFoldDB" id="A0A386H1M7"/>
<accession>A0A386H1M7</accession>
<organism evidence="4 5">
    <name type="scientific">Clostridium fermenticellae</name>
    <dbReference type="NCBI Taxonomy" id="2068654"/>
    <lineage>
        <taxon>Bacteria</taxon>
        <taxon>Bacillati</taxon>
        <taxon>Bacillota</taxon>
        <taxon>Clostridia</taxon>
        <taxon>Eubacteriales</taxon>
        <taxon>Clostridiaceae</taxon>
        <taxon>Clostridium</taxon>
    </lineage>
</organism>
<dbReference type="RefSeq" id="WP_119970154.1">
    <property type="nucleotide sequence ID" value="NZ_CP032416.1"/>
</dbReference>
<reference evidence="4 5" key="1">
    <citation type="journal article" date="2019" name="Int. J. Syst. Evol. Microbiol.">
        <title>Clostridium fermenticellae sp. nov., isolated from the mud in a fermentation cellar for the production of the Chinese liquor, baijiu.</title>
        <authorList>
            <person name="Xu P.X."/>
            <person name="Chai L.J."/>
            <person name="Qiu T."/>
            <person name="Zhang X.J."/>
            <person name="Lu Z.M."/>
            <person name="Xiao C."/>
            <person name="Wang S.T."/>
            <person name="Shen C.H."/>
            <person name="Shi J.S."/>
            <person name="Xu Z.H."/>
        </authorList>
    </citation>
    <scope>NUCLEOTIDE SEQUENCE [LARGE SCALE GENOMIC DNA]</scope>
    <source>
        <strain evidence="4 5">JN500901</strain>
    </source>
</reference>
<dbReference type="OrthoDB" id="9810250at2"/>
<feature type="DNA-binding region" description="H-T-H motif" evidence="2">
    <location>
        <begin position="32"/>
        <end position="51"/>
    </location>
</feature>
<keyword evidence="1 2" id="KW-0238">DNA-binding</keyword>
<dbReference type="EMBL" id="CP032416">
    <property type="protein sequence ID" value="AYD39445.1"/>
    <property type="molecule type" value="Genomic_DNA"/>
</dbReference>
<keyword evidence="5" id="KW-1185">Reference proteome</keyword>
<feature type="domain" description="HTH tetR-type" evidence="3">
    <location>
        <begin position="9"/>
        <end position="69"/>
    </location>
</feature>
<dbReference type="InterPro" id="IPR009057">
    <property type="entry name" value="Homeodomain-like_sf"/>
</dbReference>
<proteinExistence type="predicted"/>
<dbReference type="PROSITE" id="PS50977">
    <property type="entry name" value="HTH_TETR_2"/>
    <property type="match status" value="1"/>
</dbReference>
<evidence type="ECO:0000313" key="5">
    <source>
        <dbReference type="Proteomes" id="UP000266301"/>
    </source>
</evidence>
<evidence type="ECO:0000259" key="3">
    <source>
        <dbReference type="PROSITE" id="PS50977"/>
    </source>
</evidence>
<protein>
    <submittedName>
        <fullName evidence="4">TetR/AcrR family transcriptional regulator</fullName>
    </submittedName>
</protein>
<evidence type="ECO:0000256" key="1">
    <source>
        <dbReference type="ARBA" id="ARBA00023125"/>
    </source>
</evidence>
<dbReference type="Gene3D" id="1.10.357.10">
    <property type="entry name" value="Tetracycline Repressor, domain 2"/>
    <property type="match status" value="1"/>
</dbReference>
<sequence length="196" mass="22534">MNRQPEITAQTKKEITQAFWQIYCRKPINKITVREIVTLAGYNHSTFYAHFLDVYDVLEQLENKLLPDLNSPQAQSLIEKSDIRLSVEHCSDIYKRYNKYYVVLLGPKGDPAFREKLVSIFGEFIKKHLKQPSDVSNFELDCVVTYAASSLLAVLTFYYQSKEKPSAQGIINLIIDLMNHGVAKKLGWEIAIKENS</sequence>
<dbReference type="KEGG" id="cfer:D4Z93_02375"/>
<dbReference type="Pfam" id="PF14278">
    <property type="entry name" value="TetR_C_8"/>
    <property type="match status" value="1"/>
</dbReference>